<dbReference type="Pfam" id="PF00067">
    <property type="entry name" value="p450"/>
    <property type="match status" value="1"/>
</dbReference>
<evidence type="ECO:0000256" key="6">
    <source>
        <dbReference type="ARBA" id="ARBA00022989"/>
    </source>
</evidence>
<keyword evidence="6" id="KW-1133">Transmembrane helix</keyword>
<evidence type="ECO:0000256" key="2">
    <source>
        <dbReference type="ARBA" id="ARBA00004370"/>
    </source>
</evidence>
<gene>
    <name evidence="12" type="ORF">LUZ62_035320</name>
</gene>
<keyword evidence="5 10" id="KW-0479">Metal-binding</keyword>
<evidence type="ECO:0000256" key="1">
    <source>
        <dbReference type="ARBA" id="ARBA00001971"/>
    </source>
</evidence>
<keyword evidence="9" id="KW-0472">Membrane</keyword>
<dbReference type="InterPro" id="IPR002401">
    <property type="entry name" value="Cyt_P450_E_grp-I"/>
</dbReference>
<protein>
    <submittedName>
        <fullName evidence="12">Cytochrome P450</fullName>
    </submittedName>
</protein>
<evidence type="ECO:0000256" key="10">
    <source>
        <dbReference type="PIRSR" id="PIRSR602401-1"/>
    </source>
</evidence>
<dbReference type="InterPro" id="IPR050651">
    <property type="entry name" value="Plant_Cytochrome_P450_Monoox"/>
</dbReference>
<dbReference type="PROSITE" id="PS00086">
    <property type="entry name" value="CYTOCHROME_P450"/>
    <property type="match status" value="1"/>
</dbReference>
<comment type="subcellular location">
    <subcellularLocation>
        <location evidence="2">Membrane</location>
    </subcellularLocation>
</comment>
<keyword evidence="13" id="KW-1185">Reference proteome</keyword>
<dbReference type="Proteomes" id="UP001140206">
    <property type="component" value="Chromosome 2"/>
</dbReference>
<sequence length="152" mass="17489">MALLLNNPDVLQKGRAEINAQVRNQRLIQESDMNHLPYLHFIISETLRFYPPGPLLVPHESREEISLAGYEIPKGTMLLVNVYWIQRDSEIWEEPMKFKPERFEDGMSNGKWMAPFGMGRRRCPGEALAMREMGVVLGALIHCLIGKELELN</sequence>
<evidence type="ECO:0000256" key="4">
    <source>
        <dbReference type="ARBA" id="ARBA00022692"/>
    </source>
</evidence>
<dbReference type="PANTHER" id="PTHR47947:SF26">
    <property type="entry name" value="CYTOCHROME P450"/>
    <property type="match status" value="1"/>
</dbReference>
<keyword evidence="7 11" id="KW-0560">Oxidoreductase</keyword>
<evidence type="ECO:0000256" key="9">
    <source>
        <dbReference type="ARBA" id="ARBA00023136"/>
    </source>
</evidence>
<dbReference type="GO" id="GO:0016705">
    <property type="term" value="F:oxidoreductase activity, acting on paired donors, with incorporation or reduction of molecular oxygen"/>
    <property type="evidence" value="ECO:0007669"/>
    <property type="project" value="InterPro"/>
</dbReference>
<reference evidence="12" key="1">
    <citation type="submission" date="2022-08" db="EMBL/GenBank/DDBJ databases">
        <authorList>
            <person name="Marques A."/>
        </authorList>
    </citation>
    <scope>NUCLEOTIDE SEQUENCE</scope>
    <source>
        <strain evidence="12">RhyPub2mFocal</strain>
        <tissue evidence="12">Leaves</tissue>
    </source>
</reference>
<keyword evidence="3 10" id="KW-0349">Heme</keyword>
<accession>A0AAV8EXM3</accession>
<dbReference type="GO" id="GO:0020037">
    <property type="term" value="F:heme binding"/>
    <property type="evidence" value="ECO:0007669"/>
    <property type="project" value="InterPro"/>
</dbReference>
<keyword evidence="4" id="KW-0812">Transmembrane</keyword>
<evidence type="ECO:0000256" key="11">
    <source>
        <dbReference type="RuleBase" id="RU000461"/>
    </source>
</evidence>
<keyword evidence="8 10" id="KW-0408">Iron</keyword>
<dbReference type="GO" id="GO:0016020">
    <property type="term" value="C:membrane"/>
    <property type="evidence" value="ECO:0007669"/>
    <property type="project" value="UniProtKB-SubCell"/>
</dbReference>
<keyword evidence="11" id="KW-0503">Monooxygenase</keyword>
<dbReference type="Gene3D" id="1.10.630.10">
    <property type="entry name" value="Cytochrome P450"/>
    <property type="match status" value="1"/>
</dbReference>
<comment type="caution">
    <text evidence="12">The sequence shown here is derived from an EMBL/GenBank/DDBJ whole genome shotgun (WGS) entry which is preliminary data.</text>
</comment>
<evidence type="ECO:0000313" key="13">
    <source>
        <dbReference type="Proteomes" id="UP001140206"/>
    </source>
</evidence>
<comment type="similarity">
    <text evidence="11">Belongs to the cytochrome P450 family.</text>
</comment>
<dbReference type="PANTHER" id="PTHR47947">
    <property type="entry name" value="CYTOCHROME P450 82C3-RELATED"/>
    <property type="match status" value="1"/>
</dbReference>
<feature type="binding site" description="axial binding residue" evidence="10">
    <location>
        <position position="123"/>
    </location>
    <ligand>
        <name>heme</name>
        <dbReference type="ChEBI" id="CHEBI:30413"/>
    </ligand>
    <ligandPart>
        <name>Fe</name>
        <dbReference type="ChEBI" id="CHEBI:18248"/>
    </ligandPart>
</feature>
<dbReference type="PRINTS" id="PR00385">
    <property type="entry name" value="P450"/>
</dbReference>
<dbReference type="SUPFAM" id="SSF48264">
    <property type="entry name" value="Cytochrome P450"/>
    <property type="match status" value="1"/>
</dbReference>
<evidence type="ECO:0000313" key="12">
    <source>
        <dbReference type="EMBL" id="KAJ4784074.1"/>
    </source>
</evidence>
<dbReference type="InterPro" id="IPR036396">
    <property type="entry name" value="Cyt_P450_sf"/>
</dbReference>
<evidence type="ECO:0000256" key="5">
    <source>
        <dbReference type="ARBA" id="ARBA00022723"/>
    </source>
</evidence>
<dbReference type="GO" id="GO:0005506">
    <property type="term" value="F:iron ion binding"/>
    <property type="evidence" value="ECO:0007669"/>
    <property type="project" value="InterPro"/>
</dbReference>
<dbReference type="EMBL" id="JAMFTS010000002">
    <property type="protein sequence ID" value="KAJ4784074.1"/>
    <property type="molecule type" value="Genomic_DNA"/>
</dbReference>
<evidence type="ECO:0000256" key="7">
    <source>
        <dbReference type="ARBA" id="ARBA00023002"/>
    </source>
</evidence>
<evidence type="ECO:0000256" key="3">
    <source>
        <dbReference type="ARBA" id="ARBA00022617"/>
    </source>
</evidence>
<dbReference type="InterPro" id="IPR017972">
    <property type="entry name" value="Cyt_P450_CS"/>
</dbReference>
<name>A0AAV8EXM3_9POAL</name>
<proteinExistence type="inferred from homology"/>
<dbReference type="GO" id="GO:0004497">
    <property type="term" value="F:monooxygenase activity"/>
    <property type="evidence" value="ECO:0007669"/>
    <property type="project" value="UniProtKB-KW"/>
</dbReference>
<comment type="cofactor">
    <cofactor evidence="1 10">
        <name>heme</name>
        <dbReference type="ChEBI" id="CHEBI:30413"/>
    </cofactor>
</comment>
<dbReference type="InterPro" id="IPR001128">
    <property type="entry name" value="Cyt_P450"/>
</dbReference>
<organism evidence="12 13">
    <name type="scientific">Rhynchospora pubera</name>
    <dbReference type="NCBI Taxonomy" id="906938"/>
    <lineage>
        <taxon>Eukaryota</taxon>
        <taxon>Viridiplantae</taxon>
        <taxon>Streptophyta</taxon>
        <taxon>Embryophyta</taxon>
        <taxon>Tracheophyta</taxon>
        <taxon>Spermatophyta</taxon>
        <taxon>Magnoliopsida</taxon>
        <taxon>Liliopsida</taxon>
        <taxon>Poales</taxon>
        <taxon>Cyperaceae</taxon>
        <taxon>Cyperoideae</taxon>
        <taxon>Rhynchosporeae</taxon>
        <taxon>Rhynchospora</taxon>
    </lineage>
</organism>
<dbReference type="AlphaFoldDB" id="A0AAV8EXM3"/>
<evidence type="ECO:0000256" key="8">
    <source>
        <dbReference type="ARBA" id="ARBA00023004"/>
    </source>
</evidence>
<dbReference type="PRINTS" id="PR00463">
    <property type="entry name" value="EP450I"/>
</dbReference>